<comment type="caution">
    <text evidence="2">The sequence shown here is derived from an EMBL/GenBank/DDBJ whole genome shotgun (WGS) entry which is preliminary data.</text>
</comment>
<sequence>MTSISSYTMAMPPAQRQSPRMSMDGKIDAAVEAGSISQVDGDALETALDSIDSALSASVSDGSSRLDPSGMKDRIDSLIDEQVSAGTLTEDQAAQLQSLFAQGPGNISAGDSADSGMSIDGPGGVGASGAMRGAPPGPPPSADGSEDDDSSISATDTTSVTDQLDSMIAFLENLRSSMTQSLYGSAASSADSSNSGLVVDSLA</sequence>
<gene>
    <name evidence="2" type="ORF">ACFOKF_03105</name>
</gene>
<organism evidence="2 3">
    <name type="scientific">Sphingobium rhizovicinum</name>
    <dbReference type="NCBI Taxonomy" id="432308"/>
    <lineage>
        <taxon>Bacteria</taxon>
        <taxon>Pseudomonadati</taxon>
        <taxon>Pseudomonadota</taxon>
        <taxon>Alphaproteobacteria</taxon>
        <taxon>Sphingomonadales</taxon>
        <taxon>Sphingomonadaceae</taxon>
        <taxon>Sphingobium</taxon>
    </lineage>
</organism>
<name>A0ABV7N9K9_9SPHN</name>
<feature type="region of interest" description="Disordered" evidence="1">
    <location>
        <begin position="1"/>
        <end position="25"/>
    </location>
</feature>
<protein>
    <submittedName>
        <fullName evidence="2">Uncharacterized protein</fullName>
    </submittedName>
</protein>
<dbReference type="Proteomes" id="UP001595681">
    <property type="component" value="Unassembled WGS sequence"/>
</dbReference>
<evidence type="ECO:0000313" key="3">
    <source>
        <dbReference type="Proteomes" id="UP001595681"/>
    </source>
</evidence>
<reference evidence="3" key="1">
    <citation type="journal article" date="2019" name="Int. J. Syst. Evol. Microbiol.">
        <title>The Global Catalogue of Microorganisms (GCM) 10K type strain sequencing project: providing services to taxonomists for standard genome sequencing and annotation.</title>
        <authorList>
            <consortium name="The Broad Institute Genomics Platform"/>
            <consortium name="The Broad Institute Genome Sequencing Center for Infectious Disease"/>
            <person name="Wu L."/>
            <person name="Ma J."/>
        </authorList>
    </citation>
    <scope>NUCLEOTIDE SEQUENCE [LARGE SCALE GENOMIC DNA]</scope>
    <source>
        <strain evidence="3">CCM 7491</strain>
    </source>
</reference>
<feature type="compositionally biased region" description="Low complexity" evidence="1">
    <location>
        <begin position="151"/>
        <end position="160"/>
    </location>
</feature>
<feature type="compositionally biased region" description="Low complexity" evidence="1">
    <location>
        <begin position="185"/>
        <end position="195"/>
    </location>
</feature>
<accession>A0ABV7N9K9</accession>
<feature type="region of interest" description="Disordered" evidence="1">
    <location>
        <begin position="181"/>
        <end position="203"/>
    </location>
</feature>
<dbReference type="EMBL" id="JBHRVU010000004">
    <property type="protein sequence ID" value="MFC3440194.1"/>
    <property type="molecule type" value="Genomic_DNA"/>
</dbReference>
<proteinExistence type="predicted"/>
<evidence type="ECO:0000313" key="2">
    <source>
        <dbReference type="EMBL" id="MFC3440194.1"/>
    </source>
</evidence>
<evidence type="ECO:0000256" key="1">
    <source>
        <dbReference type="SAM" id="MobiDB-lite"/>
    </source>
</evidence>
<keyword evidence="3" id="KW-1185">Reference proteome</keyword>
<dbReference type="RefSeq" id="WP_380793050.1">
    <property type="nucleotide sequence ID" value="NZ_JBHRVU010000004.1"/>
</dbReference>
<feature type="region of interest" description="Disordered" evidence="1">
    <location>
        <begin position="99"/>
        <end position="160"/>
    </location>
</feature>